<dbReference type="InterPro" id="IPR029018">
    <property type="entry name" value="Hex-like_dom2"/>
</dbReference>
<dbReference type="SMART" id="SM01081">
    <property type="entry name" value="CHB_HEX"/>
    <property type="match status" value="1"/>
</dbReference>
<dbReference type="Gene3D" id="2.60.40.10">
    <property type="entry name" value="Immunoglobulins"/>
    <property type="match status" value="1"/>
</dbReference>
<dbReference type="InterPro" id="IPR013783">
    <property type="entry name" value="Ig-like_fold"/>
</dbReference>
<reference evidence="11" key="1">
    <citation type="submission" date="2023-01" db="EMBL/GenBank/DDBJ databases">
        <title>Vibrio sp. CB1-14 genome sequencing.</title>
        <authorList>
            <person name="Otstavnykh N."/>
            <person name="Isaeva M."/>
            <person name="Meleshko D."/>
        </authorList>
    </citation>
    <scope>NUCLEOTIDE SEQUENCE</scope>
    <source>
        <strain evidence="11">CB1-14</strain>
    </source>
</reference>
<dbReference type="SUPFAM" id="SSF81296">
    <property type="entry name" value="E set domains"/>
    <property type="match status" value="1"/>
</dbReference>
<keyword evidence="5" id="KW-0326">Glycosidase</keyword>
<dbReference type="RefSeq" id="WP_353498726.1">
    <property type="nucleotide sequence ID" value="NZ_CP115920.1"/>
</dbReference>
<comment type="catalytic activity">
    <reaction evidence="1">
        <text>Hydrolysis of terminal non-reducing N-acetyl-D-hexosamine residues in N-acetyl-beta-D-hexosaminides.</text>
        <dbReference type="EC" id="3.2.1.52"/>
    </reaction>
</comment>
<evidence type="ECO:0000256" key="2">
    <source>
        <dbReference type="ARBA" id="ARBA00006285"/>
    </source>
</evidence>
<sequence length="885" mass="99252">MFRNCMISLAILASGMSHATQTPQQLVDRISEDLLIHYQVEANTSDVNNLPCQTLGADWALCNKSVMTLSNQGQAINNKDWSLYIHSVRIILSLDSEQFTIARLTGDLYELKPTVAFKGLEQGESLDIPVIGEYWQLFASDFMPRAFVNHEQAEPRVLKQMDTEDLSQFVKPIAPSLLKRVSTDNNTLMTPKTRFEQNQDLDQLDIASHIVPTPNQVRLSKGNLDISQGLDFTSLPLSNEALEAIEHRAVTLGLAGQGEQKVYGDIDPNALDSKLRVNGGYQLSVTDRGIAITAFDETGLYYAVQSIFSLVDIQKPTVLPLVDVADAPRYQYRGVMVDVARNFHSKSAIFQTLDQMAAYKLNKLHLHLTDDEGWRLEIPGLPELTDIGAKRCFDKSETRCLLPQLGSGPTSDNFGSGFFSRQDYIDILQYAAARQIEVIPEIDMPAHARAAVVSMEARHRKYAKLGEMEKANEFRLLDPQDTSNVTTVQFYDRKSFLNPCLDSSHRFVKKVMTEILAMHEAAGVPLTTWHFGGDEAKNIKKLGGYQDVSSKAKVLGKGEIELSAEHHPFEKSPKCQALIANNTVDSVQALPSYFAKQVAKSAAELNVGAFQAWQDGLKTANSAAEFATKQTRVNFWDTLYWGGSTSAYQWANKGYQVIISSPDYLYMDFPYEFDPKERGYYWATRYNHSRKMFAFAPDNLPQNAETSVDRDGNGFSAKGSVEAAPFYGMSAQLWSETVRTDAQYEYMVFPRVIAAAERAWHKAEWELDYQATRAYSQESNYVDEAALTKDFNRFANALGQRELNKLAKANVHYRLPVPGAVIEQGKLYMNSAFPGVALQYSRDRGASWQSYEVNRVPSVSGEIWIRSVDYQAKRASRVTTLTSEN</sequence>
<dbReference type="InterPro" id="IPR014756">
    <property type="entry name" value="Ig_E-set"/>
</dbReference>
<dbReference type="PANTHER" id="PTHR22600">
    <property type="entry name" value="BETA-HEXOSAMINIDASE"/>
    <property type="match status" value="1"/>
</dbReference>
<dbReference type="CDD" id="cd02847">
    <property type="entry name" value="E_set_Chitobiase_C"/>
    <property type="match status" value="1"/>
</dbReference>
<dbReference type="EMBL" id="CP115920">
    <property type="protein sequence ID" value="XCD17538.1"/>
    <property type="molecule type" value="Genomic_DNA"/>
</dbReference>
<feature type="signal peptide" evidence="9">
    <location>
        <begin position="1"/>
        <end position="19"/>
    </location>
</feature>
<dbReference type="InterPro" id="IPR004867">
    <property type="entry name" value="CHB_C_dom"/>
</dbReference>
<evidence type="ECO:0000256" key="8">
    <source>
        <dbReference type="PIRSR" id="PIRSR625705-1"/>
    </source>
</evidence>
<evidence type="ECO:0000256" key="4">
    <source>
        <dbReference type="ARBA" id="ARBA00022801"/>
    </source>
</evidence>
<dbReference type="AlphaFoldDB" id="A0AAU8BMR6"/>
<evidence type="ECO:0000259" key="10">
    <source>
        <dbReference type="SMART" id="SM01081"/>
    </source>
</evidence>
<dbReference type="SUPFAM" id="SSF55545">
    <property type="entry name" value="beta-N-acetylhexosaminidase-like domain"/>
    <property type="match status" value="1"/>
</dbReference>
<comment type="similarity">
    <text evidence="2">Belongs to the glycosyl hydrolase 20 family.</text>
</comment>
<dbReference type="Gene3D" id="3.30.379.10">
    <property type="entry name" value="Chitobiase/beta-hexosaminidase domain 2-like"/>
    <property type="match status" value="1"/>
</dbReference>
<feature type="chain" id="PRO_5043380931" description="beta-N-acetylhexosaminidase" evidence="9">
    <location>
        <begin position="20"/>
        <end position="885"/>
    </location>
</feature>
<dbReference type="Pfam" id="PF03174">
    <property type="entry name" value="CHB_HEX_C"/>
    <property type="match status" value="1"/>
</dbReference>
<dbReference type="InterPro" id="IPR025705">
    <property type="entry name" value="Beta_hexosaminidase_sua/sub"/>
</dbReference>
<dbReference type="PRINTS" id="PR00738">
    <property type="entry name" value="GLHYDRLASE20"/>
</dbReference>
<dbReference type="Pfam" id="PF03173">
    <property type="entry name" value="CHB_HEX"/>
    <property type="match status" value="1"/>
</dbReference>
<dbReference type="GO" id="GO:0004563">
    <property type="term" value="F:beta-N-acetylhexosaminidase activity"/>
    <property type="evidence" value="ECO:0007669"/>
    <property type="project" value="UniProtKB-EC"/>
</dbReference>
<dbReference type="KEGG" id="vck:PG915_12980"/>
<dbReference type="Pfam" id="PF00728">
    <property type="entry name" value="Glyco_hydro_20"/>
    <property type="match status" value="1"/>
</dbReference>
<dbReference type="GO" id="GO:0030203">
    <property type="term" value="P:glycosaminoglycan metabolic process"/>
    <property type="evidence" value="ECO:0007669"/>
    <property type="project" value="TreeGrafter"/>
</dbReference>
<dbReference type="InterPro" id="IPR012291">
    <property type="entry name" value="CBM2_carb-bd_dom_sf"/>
</dbReference>
<feature type="domain" description="Chitobiase/beta-hexosaminidases N-terminal" evidence="10">
    <location>
        <begin position="32"/>
        <end position="193"/>
    </location>
</feature>
<dbReference type="SUPFAM" id="SSF49384">
    <property type="entry name" value="Carbohydrate-binding domain"/>
    <property type="match status" value="1"/>
</dbReference>
<dbReference type="SUPFAM" id="SSF51445">
    <property type="entry name" value="(Trans)glycosidases"/>
    <property type="match status" value="1"/>
</dbReference>
<name>A0AAU8BMR6_9VIBR</name>
<dbReference type="InterPro" id="IPR017853">
    <property type="entry name" value="GH"/>
</dbReference>
<evidence type="ECO:0000256" key="6">
    <source>
        <dbReference type="ARBA" id="ARBA00030512"/>
    </source>
</evidence>
<dbReference type="Gene3D" id="2.60.40.290">
    <property type="match status" value="1"/>
</dbReference>
<dbReference type="CDD" id="cd06569">
    <property type="entry name" value="GH20_Sm-chitobiase-like"/>
    <property type="match status" value="1"/>
</dbReference>
<dbReference type="EC" id="3.2.1.52" evidence="3"/>
<feature type="active site" description="Proton donor" evidence="8">
    <location>
        <position position="535"/>
    </location>
</feature>
<dbReference type="Pfam" id="PF02838">
    <property type="entry name" value="Glyco_hydro_20b"/>
    <property type="match status" value="1"/>
</dbReference>
<dbReference type="PANTHER" id="PTHR22600:SF57">
    <property type="entry name" value="BETA-N-ACETYLHEXOSAMINIDASE"/>
    <property type="match status" value="1"/>
</dbReference>
<evidence type="ECO:0000256" key="1">
    <source>
        <dbReference type="ARBA" id="ARBA00001231"/>
    </source>
</evidence>
<protein>
    <recommendedName>
        <fullName evidence="3">beta-N-acetylhexosaminidase</fullName>
        <ecNumber evidence="3">3.2.1.52</ecNumber>
    </recommendedName>
    <alternativeName>
        <fullName evidence="6">Beta-N-acetylhexosaminidase</fullName>
    </alternativeName>
    <alternativeName>
        <fullName evidence="7">N-acetyl-beta-glucosaminidase</fullName>
    </alternativeName>
</protein>
<dbReference type="InterPro" id="IPR015883">
    <property type="entry name" value="Glyco_hydro_20_cat"/>
</dbReference>
<dbReference type="GO" id="GO:0030247">
    <property type="term" value="F:polysaccharide binding"/>
    <property type="evidence" value="ECO:0007669"/>
    <property type="project" value="InterPro"/>
</dbReference>
<dbReference type="InterPro" id="IPR004866">
    <property type="entry name" value="CHB/HEX_N_dom"/>
</dbReference>
<keyword evidence="4" id="KW-0378">Hydrolase</keyword>
<evidence type="ECO:0000256" key="9">
    <source>
        <dbReference type="SAM" id="SignalP"/>
    </source>
</evidence>
<dbReference type="InterPro" id="IPR015882">
    <property type="entry name" value="HEX_bac_N"/>
</dbReference>
<proteinExistence type="inferred from homology"/>
<evidence type="ECO:0000256" key="5">
    <source>
        <dbReference type="ARBA" id="ARBA00023295"/>
    </source>
</evidence>
<evidence type="ECO:0000313" key="11">
    <source>
        <dbReference type="EMBL" id="XCD17538.1"/>
    </source>
</evidence>
<evidence type="ECO:0000256" key="7">
    <source>
        <dbReference type="ARBA" id="ARBA00033000"/>
    </source>
</evidence>
<evidence type="ECO:0000256" key="3">
    <source>
        <dbReference type="ARBA" id="ARBA00012663"/>
    </source>
</evidence>
<keyword evidence="9" id="KW-0732">Signal</keyword>
<dbReference type="Gene3D" id="3.20.20.80">
    <property type="entry name" value="Glycosidases"/>
    <property type="match status" value="1"/>
</dbReference>
<dbReference type="InterPro" id="IPR008965">
    <property type="entry name" value="CBM2/CBM3_carb-bd_dom_sf"/>
</dbReference>
<gene>
    <name evidence="11" type="ORF">PG915_12980</name>
</gene>
<accession>A0AAU8BMR6</accession>
<dbReference type="GO" id="GO:0005975">
    <property type="term" value="P:carbohydrate metabolic process"/>
    <property type="evidence" value="ECO:0007669"/>
    <property type="project" value="InterPro"/>
</dbReference>
<dbReference type="GO" id="GO:0016020">
    <property type="term" value="C:membrane"/>
    <property type="evidence" value="ECO:0007669"/>
    <property type="project" value="TreeGrafter"/>
</dbReference>
<organism evidence="11">
    <name type="scientific">Vibrio chaetopteri</name>
    <dbReference type="NCBI Taxonomy" id="3016528"/>
    <lineage>
        <taxon>Bacteria</taxon>
        <taxon>Pseudomonadati</taxon>
        <taxon>Pseudomonadota</taxon>
        <taxon>Gammaproteobacteria</taxon>
        <taxon>Vibrionales</taxon>
        <taxon>Vibrionaceae</taxon>
        <taxon>Vibrio</taxon>
    </lineage>
</organism>